<dbReference type="Gene3D" id="1.10.238.10">
    <property type="entry name" value="EF-hand"/>
    <property type="match status" value="1"/>
</dbReference>
<evidence type="ECO:0000256" key="2">
    <source>
        <dbReference type="ARBA" id="ARBA00022723"/>
    </source>
</evidence>
<dbReference type="AlphaFoldDB" id="A0A6P7WWV1"/>
<feature type="domain" description="EF-hand" evidence="5">
    <location>
        <begin position="53"/>
        <end position="88"/>
    </location>
</feature>
<reference evidence="7" key="1">
    <citation type="submission" date="2025-08" db="UniProtKB">
        <authorList>
            <consortium name="RefSeq"/>
        </authorList>
    </citation>
    <scope>IDENTIFICATION</scope>
</reference>
<dbReference type="GeneID" id="115457456"/>
<dbReference type="InterPro" id="IPR011992">
    <property type="entry name" value="EF-hand-dom_pair"/>
</dbReference>
<dbReference type="OrthoDB" id="8961427at2759"/>
<dbReference type="PROSITE" id="PS00018">
    <property type="entry name" value="EF_HAND_1"/>
    <property type="match status" value="1"/>
</dbReference>
<protein>
    <recommendedName>
        <fullName evidence="4">Protein S100</fullName>
    </recommendedName>
    <alternativeName>
        <fullName evidence="4">S100 calcium-binding protein</fullName>
    </alternativeName>
</protein>
<keyword evidence="6" id="KW-1185">Reference proteome</keyword>
<dbReference type="GO" id="GO:0005509">
    <property type="term" value="F:calcium ion binding"/>
    <property type="evidence" value="ECO:0007669"/>
    <property type="project" value="InterPro"/>
</dbReference>
<dbReference type="PANTHER" id="PTHR11639:SF76">
    <property type="entry name" value="PROTEIN S100-A16"/>
    <property type="match status" value="1"/>
</dbReference>
<dbReference type="SUPFAM" id="SSF47473">
    <property type="entry name" value="EF-hand"/>
    <property type="match status" value="1"/>
</dbReference>
<dbReference type="KEGG" id="muo:115457456"/>
<dbReference type="GO" id="GO:0005615">
    <property type="term" value="C:extracellular space"/>
    <property type="evidence" value="ECO:0007669"/>
    <property type="project" value="TreeGrafter"/>
</dbReference>
<dbReference type="PROSITE" id="PS50222">
    <property type="entry name" value="EF_HAND_2"/>
    <property type="match status" value="1"/>
</dbReference>
<sequence>MASSCSELEKSIEVLVRNFYKYAEKKGKKDKMTKKEFRKMVGSELNHILTNTQSKEGADKLIKSLDADEDGKISFDEVLDLIVEIAKELSQANLLQIQDAPQSSQSGN</sequence>
<dbReference type="Proteomes" id="UP000515156">
    <property type="component" value="Chromosome 14"/>
</dbReference>
<dbReference type="InterPro" id="IPR001751">
    <property type="entry name" value="S100/CaBP7/8-like_CS"/>
</dbReference>
<dbReference type="InterPro" id="IPR018247">
    <property type="entry name" value="EF_Hand_1_Ca_BS"/>
</dbReference>
<keyword evidence="2 4" id="KW-0479">Metal-binding</keyword>
<evidence type="ECO:0000256" key="4">
    <source>
        <dbReference type="RuleBase" id="RU361184"/>
    </source>
</evidence>
<dbReference type="GO" id="GO:0048306">
    <property type="term" value="F:calcium-dependent protein binding"/>
    <property type="evidence" value="ECO:0007669"/>
    <property type="project" value="TreeGrafter"/>
</dbReference>
<organism evidence="6 7">
    <name type="scientific">Microcaecilia unicolor</name>
    <dbReference type="NCBI Taxonomy" id="1415580"/>
    <lineage>
        <taxon>Eukaryota</taxon>
        <taxon>Metazoa</taxon>
        <taxon>Chordata</taxon>
        <taxon>Craniata</taxon>
        <taxon>Vertebrata</taxon>
        <taxon>Euteleostomi</taxon>
        <taxon>Amphibia</taxon>
        <taxon>Gymnophiona</taxon>
        <taxon>Siphonopidae</taxon>
        <taxon>Microcaecilia</taxon>
    </lineage>
</organism>
<evidence type="ECO:0000259" key="5">
    <source>
        <dbReference type="PROSITE" id="PS50222"/>
    </source>
</evidence>
<dbReference type="InterPro" id="IPR002048">
    <property type="entry name" value="EF_hand_dom"/>
</dbReference>
<dbReference type="GO" id="GO:0048471">
    <property type="term" value="C:perinuclear region of cytoplasm"/>
    <property type="evidence" value="ECO:0007669"/>
    <property type="project" value="TreeGrafter"/>
</dbReference>
<name>A0A6P7WWV1_9AMPH</name>
<keyword evidence="3 4" id="KW-0106">Calcium</keyword>
<evidence type="ECO:0000256" key="3">
    <source>
        <dbReference type="ARBA" id="ARBA00022837"/>
    </source>
</evidence>
<dbReference type="SMART" id="SM01394">
    <property type="entry name" value="S_100"/>
    <property type="match status" value="1"/>
</dbReference>
<gene>
    <name evidence="7" type="primary">S100A16</name>
</gene>
<dbReference type="PANTHER" id="PTHR11639">
    <property type="entry name" value="S100 CALCIUM-BINDING PROTEIN"/>
    <property type="match status" value="1"/>
</dbReference>
<dbReference type="Pfam" id="PF01023">
    <property type="entry name" value="S_100"/>
    <property type="match status" value="1"/>
</dbReference>
<dbReference type="InterPro" id="IPR013787">
    <property type="entry name" value="S100_Ca-bd_sub"/>
</dbReference>
<dbReference type="InParanoid" id="A0A6P7WWV1"/>
<evidence type="ECO:0000256" key="1">
    <source>
        <dbReference type="ARBA" id="ARBA00007323"/>
    </source>
</evidence>
<evidence type="ECO:0000313" key="7">
    <source>
        <dbReference type="RefSeq" id="XP_030042730.1"/>
    </source>
</evidence>
<dbReference type="PROSITE" id="PS00303">
    <property type="entry name" value="S100_CABP"/>
    <property type="match status" value="1"/>
</dbReference>
<proteinExistence type="inferred from homology"/>
<dbReference type="FunCoup" id="A0A6P7WWV1">
    <property type="interactions" value="265"/>
</dbReference>
<dbReference type="CTD" id="140576"/>
<accession>A0A6P7WWV1</accession>
<comment type="similarity">
    <text evidence="1 4">Belongs to the S-100 family.</text>
</comment>
<dbReference type="RefSeq" id="XP_030042730.1">
    <property type="nucleotide sequence ID" value="XM_030186870.1"/>
</dbReference>
<evidence type="ECO:0000313" key="6">
    <source>
        <dbReference type="Proteomes" id="UP000515156"/>
    </source>
</evidence>